<organism evidence="2 3">
    <name type="scientific">Stylonychia lemnae</name>
    <name type="common">Ciliate</name>
    <dbReference type="NCBI Taxonomy" id="5949"/>
    <lineage>
        <taxon>Eukaryota</taxon>
        <taxon>Sar</taxon>
        <taxon>Alveolata</taxon>
        <taxon>Ciliophora</taxon>
        <taxon>Intramacronucleata</taxon>
        <taxon>Spirotrichea</taxon>
        <taxon>Stichotrichia</taxon>
        <taxon>Sporadotrichida</taxon>
        <taxon>Oxytrichidae</taxon>
        <taxon>Stylonychinae</taxon>
        <taxon>Stylonychia</taxon>
    </lineage>
</organism>
<feature type="region of interest" description="Disordered" evidence="1">
    <location>
        <begin position="1"/>
        <end position="52"/>
    </location>
</feature>
<proteinExistence type="predicted"/>
<name>A0A078B3X6_STYLE</name>
<protein>
    <submittedName>
        <fullName evidence="2">Uncharacterized protein</fullName>
    </submittedName>
</protein>
<keyword evidence="3" id="KW-1185">Reference proteome</keyword>
<dbReference type="EMBL" id="CCKQ01016345">
    <property type="protein sequence ID" value="CDW88218.1"/>
    <property type="molecule type" value="Genomic_DNA"/>
</dbReference>
<feature type="compositionally biased region" description="Polar residues" evidence="1">
    <location>
        <begin position="25"/>
        <end position="40"/>
    </location>
</feature>
<dbReference type="Proteomes" id="UP000039865">
    <property type="component" value="Unassembled WGS sequence"/>
</dbReference>
<feature type="compositionally biased region" description="Basic and acidic residues" evidence="1">
    <location>
        <begin position="1"/>
        <end position="10"/>
    </location>
</feature>
<evidence type="ECO:0000313" key="2">
    <source>
        <dbReference type="EMBL" id="CDW88218.1"/>
    </source>
</evidence>
<dbReference type="InParanoid" id="A0A078B3X6"/>
<accession>A0A078B3X6</accession>
<dbReference type="AlphaFoldDB" id="A0A078B3X6"/>
<reference evidence="2 3" key="1">
    <citation type="submission" date="2014-06" db="EMBL/GenBank/DDBJ databases">
        <authorList>
            <person name="Swart Estienne"/>
        </authorList>
    </citation>
    <scope>NUCLEOTIDE SEQUENCE [LARGE SCALE GENOMIC DNA]</scope>
    <source>
        <strain evidence="2 3">130c</strain>
    </source>
</reference>
<feature type="compositionally biased region" description="Low complexity" evidence="1">
    <location>
        <begin position="41"/>
        <end position="52"/>
    </location>
</feature>
<gene>
    <name evidence="2" type="primary">Contig13558.g14467</name>
    <name evidence="2" type="ORF">STYLEM_17336</name>
</gene>
<evidence type="ECO:0000313" key="3">
    <source>
        <dbReference type="Proteomes" id="UP000039865"/>
    </source>
</evidence>
<evidence type="ECO:0000256" key="1">
    <source>
        <dbReference type="SAM" id="MobiDB-lite"/>
    </source>
</evidence>
<sequence>MNTQKEEVKSRLSKILSKPHRDVSQKVSVENSRKSSIQEPQSDTLSNSSSTQSILGNLQKEGACIYPLDDARYKTTWNSRSVKKLSNESRINKLKKAIDAIEESKSSILNSFDHQRQKVQSLSKMTFYGQDGKKRDIADIFSPLSNRVNEEYNQPQNVMQQVQQQQHIQRPLNNISTQKRQQNNISISGSGSAVQGNYNLNMNQNSNQNLVYDYQFSDMAKILKQTTNTGQHKKIMVKKESILDMSPSLSLNINNLNSKLKRQIVDKGSKQKLMRVLRQSNEYVIENTQQASPKQQEINQFVTYQNQLKSLYNSIKIKQ</sequence>